<evidence type="ECO:0000313" key="1">
    <source>
        <dbReference type="EMBL" id="MCE3052020.1"/>
    </source>
</evidence>
<dbReference type="Proteomes" id="UP000823775">
    <property type="component" value="Unassembled WGS sequence"/>
</dbReference>
<accession>A0ABS8WME0</accession>
<reference evidence="1 2" key="1">
    <citation type="journal article" date="2021" name="BMC Genomics">
        <title>Datura genome reveals duplications of psychoactive alkaloid biosynthetic genes and high mutation rate following tissue culture.</title>
        <authorList>
            <person name="Rajewski A."/>
            <person name="Carter-House D."/>
            <person name="Stajich J."/>
            <person name="Litt A."/>
        </authorList>
    </citation>
    <scope>NUCLEOTIDE SEQUENCE [LARGE SCALE GENOMIC DNA]</scope>
    <source>
        <strain evidence="1">AR-01</strain>
    </source>
</reference>
<evidence type="ECO:0000313" key="2">
    <source>
        <dbReference type="Proteomes" id="UP000823775"/>
    </source>
</evidence>
<keyword evidence="2" id="KW-1185">Reference proteome</keyword>
<gene>
    <name evidence="1" type="ORF">HAX54_051426</name>
</gene>
<sequence>MASLAKSAIQCQPKLKILKQFAFTDDARVFGSGSIPSMSGFVEQALTMFDKNLSRTGHEDLSLKMSQFTPH</sequence>
<name>A0ABS8WME0_DATST</name>
<proteinExistence type="predicted"/>
<dbReference type="EMBL" id="JACEIK010009160">
    <property type="protein sequence ID" value="MCE3052020.1"/>
    <property type="molecule type" value="Genomic_DNA"/>
</dbReference>
<organism evidence="1 2">
    <name type="scientific">Datura stramonium</name>
    <name type="common">Jimsonweed</name>
    <name type="synonym">Common thornapple</name>
    <dbReference type="NCBI Taxonomy" id="4076"/>
    <lineage>
        <taxon>Eukaryota</taxon>
        <taxon>Viridiplantae</taxon>
        <taxon>Streptophyta</taxon>
        <taxon>Embryophyta</taxon>
        <taxon>Tracheophyta</taxon>
        <taxon>Spermatophyta</taxon>
        <taxon>Magnoliopsida</taxon>
        <taxon>eudicotyledons</taxon>
        <taxon>Gunneridae</taxon>
        <taxon>Pentapetalae</taxon>
        <taxon>asterids</taxon>
        <taxon>lamiids</taxon>
        <taxon>Solanales</taxon>
        <taxon>Solanaceae</taxon>
        <taxon>Solanoideae</taxon>
        <taxon>Datureae</taxon>
        <taxon>Datura</taxon>
    </lineage>
</organism>
<protein>
    <submittedName>
        <fullName evidence="1">Uncharacterized protein</fullName>
    </submittedName>
</protein>
<comment type="caution">
    <text evidence="1">The sequence shown here is derived from an EMBL/GenBank/DDBJ whole genome shotgun (WGS) entry which is preliminary data.</text>
</comment>